<reference evidence="2" key="1">
    <citation type="journal article" date="2019" name="Int. J. Syst. Evol. Microbiol.">
        <title>The Global Catalogue of Microorganisms (GCM) 10K type strain sequencing project: providing services to taxonomists for standard genome sequencing and annotation.</title>
        <authorList>
            <consortium name="The Broad Institute Genomics Platform"/>
            <consortium name="The Broad Institute Genome Sequencing Center for Infectious Disease"/>
            <person name="Wu L."/>
            <person name="Ma J."/>
        </authorList>
    </citation>
    <scope>NUCLEOTIDE SEQUENCE [LARGE SCALE GENOMIC DNA]</scope>
    <source>
        <strain evidence="2">CGMCC 1.12478</strain>
    </source>
</reference>
<comment type="caution">
    <text evidence="1">The sequence shown here is derived from an EMBL/GenBank/DDBJ whole genome shotgun (WGS) entry which is preliminary data.</text>
</comment>
<evidence type="ECO:0008006" key="3">
    <source>
        <dbReference type="Google" id="ProtNLM"/>
    </source>
</evidence>
<dbReference type="InterPro" id="IPR009078">
    <property type="entry name" value="Ferritin-like_SF"/>
</dbReference>
<dbReference type="InterPro" id="IPR012347">
    <property type="entry name" value="Ferritin-like"/>
</dbReference>
<dbReference type="EMBL" id="BMFC01000002">
    <property type="protein sequence ID" value="GGB95128.1"/>
    <property type="molecule type" value="Genomic_DNA"/>
</dbReference>
<dbReference type="PANTHER" id="PTHR30565:SF9">
    <property type="entry name" value="PROTEIN YCIF"/>
    <property type="match status" value="1"/>
</dbReference>
<keyword evidence="2" id="KW-1185">Reference proteome</keyword>
<accession>A0ABQ1KD00</accession>
<proteinExistence type="predicted"/>
<dbReference type="Proteomes" id="UP000645462">
    <property type="component" value="Unassembled WGS sequence"/>
</dbReference>
<organism evidence="1 2">
    <name type="scientific">Marivita lacus</name>
    <dbReference type="NCBI Taxonomy" id="1323742"/>
    <lineage>
        <taxon>Bacteria</taxon>
        <taxon>Pseudomonadati</taxon>
        <taxon>Pseudomonadota</taxon>
        <taxon>Alphaproteobacteria</taxon>
        <taxon>Rhodobacterales</taxon>
        <taxon>Roseobacteraceae</taxon>
        <taxon>Marivita</taxon>
    </lineage>
</organism>
<protein>
    <recommendedName>
        <fullName evidence="3">Ferritin-like domain-containing protein</fullName>
    </recommendedName>
</protein>
<evidence type="ECO:0000313" key="1">
    <source>
        <dbReference type="EMBL" id="GGB95128.1"/>
    </source>
</evidence>
<dbReference type="InterPro" id="IPR047114">
    <property type="entry name" value="YciF"/>
</dbReference>
<dbReference type="Pfam" id="PF05974">
    <property type="entry name" value="DUF892"/>
    <property type="match status" value="1"/>
</dbReference>
<dbReference type="Gene3D" id="1.20.1260.10">
    <property type="match status" value="1"/>
</dbReference>
<gene>
    <name evidence="1" type="ORF">GCM10011363_09730</name>
</gene>
<dbReference type="PANTHER" id="PTHR30565">
    <property type="entry name" value="PROTEIN YCIF"/>
    <property type="match status" value="1"/>
</dbReference>
<evidence type="ECO:0000313" key="2">
    <source>
        <dbReference type="Proteomes" id="UP000645462"/>
    </source>
</evidence>
<dbReference type="InterPro" id="IPR010287">
    <property type="entry name" value="DUF892_YciF-like"/>
</dbReference>
<sequence>METVMTLTTFREIYLQELQEARSVAMQLTDALARMRDDATAVALKEMLEGHLVDTRAQCDDVEAILKRHDVDPGQHVDQSMSRLIDESHKWVNMLKAGALRDAGLIASIQRIEHYEIAVYGTLASWAKMLGHDDDMNTLLAIRDQEKAADTLLTELAKQSINAEAVD</sequence>
<name>A0ABQ1KD00_9RHOB</name>
<dbReference type="SUPFAM" id="SSF47240">
    <property type="entry name" value="Ferritin-like"/>
    <property type="match status" value="1"/>
</dbReference>